<evidence type="ECO:0000313" key="1">
    <source>
        <dbReference type="EMBL" id="KRG70760.1"/>
    </source>
</evidence>
<protein>
    <submittedName>
        <fullName evidence="1">Uncharacterized protein</fullName>
    </submittedName>
</protein>
<accession>A0A0R0D045</accession>
<dbReference type="Proteomes" id="UP000051863">
    <property type="component" value="Unassembled WGS sequence"/>
</dbReference>
<name>A0A0R0D045_9GAMM</name>
<proteinExistence type="predicted"/>
<gene>
    <name evidence="1" type="ORF">ABB27_04180</name>
</gene>
<dbReference type="PATRIC" id="fig|405446.3.peg.62"/>
<comment type="caution">
    <text evidence="1">The sequence shown here is derived from an EMBL/GenBank/DDBJ whole genome shotgun (WGS) entry which is preliminary data.</text>
</comment>
<dbReference type="AlphaFoldDB" id="A0A0R0D045"/>
<sequence length="114" mass="12498">MPLLNGFTLGQDFDIETELVQACNEDPNNILEQLVFSSELDFWPCCEQLDSALSLRYGPSAAPVVSVQGEVSVACYTFAKDATRVTAQISCEGPNYRCHGFIHATTCWQPDSSS</sequence>
<keyword evidence="2" id="KW-1185">Reference proteome</keyword>
<organism evidence="1 2">
    <name type="scientific">Stenotrophomonas terrae</name>
    <dbReference type="NCBI Taxonomy" id="405446"/>
    <lineage>
        <taxon>Bacteria</taxon>
        <taxon>Pseudomonadati</taxon>
        <taxon>Pseudomonadota</taxon>
        <taxon>Gammaproteobacteria</taxon>
        <taxon>Lysobacterales</taxon>
        <taxon>Lysobacteraceae</taxon>
        <taxon>Stenotrophomonas</taxon>
    </lineage>
</organism>
<dbReference type="EMBL" id="LDJJ01000010">
    <property type="protein sequence ID" value="KRG70760.1"/>
    <property type="molecule type" value="Genomic_DNA"/>
</dbReference>
<evidence type="ECO:0000313" key="2">
    <source>
        <dbReference type="Proteomes" id="UP000051863"/>
    </source>
</evidence>
<reference evidence="1 2" key="1">
    <citation type="submission" date="2015-05" db="EMBL/GenBank/DDBJ databases">
        <title>Genome sequencing and analysis of members of genus Stenotrophomonas.</title>
        <authorList>
            <person name="Patil P.P."/>
            <person name="Midha S."/>
            <person name="Patil P.B."/>
        </authorList>
    </citation>
    <scope>NUCLEOTIDE SEQUENCE [LARGE SCALE GENOMIC DNA]</scope>
    <source>
        <strain evidence="1 2">DSM 18941</strain>
    </source>
</reference>
<dbReference type="RefSeq" id="WP_057626972.1">
    <property type="nucleotide sequence ID" value="NZ_LDJJ01000010.1"/>
</dbReference>